<comment type="subcellular location">
    <subcellularLocation>
        <location evidence="1">Mitochondrion membrane</location>
        <topology evidence="1">Single-pass membrane protein</topology>
    </subcellularLocation>
</comment>
<reference evidence="7" key="2">
    <citation type="submission" date="2025-08" db="UniProtKB">
        <authorList>
            <consortium name="Ensembl"/>
        </authorList>
    </citation>
    <scope>IDENTIFICATION</scope>
</reference>
<dbReference type="Proteomes" id="UP000005226">
    <property type="component" value="Chromosome 19"/>
</dbReference>
<evidence type="ECO:0000256" key="4">
    <source>
        <dbReference type="ARBA" id="ARBA00023128"/>
    </source>
</evidence>
<evidence type="ECO:0000256" key="2">
    <source>
        <dbReference type="ARBA" id="ARBA00022692"/>
    </source>
</evidence>
<reference evidence="7 8" key="1">
    <citation type="journal article" date="2011" name="Genome Biol. Evol.">
        <title>Integration of the genetic map and genome assembly of fugu facilitates insights into distinct features of genome evolution in teleosts and mammals.</title>
        <authorList>
            <person name="Kai W."/>
            <person name="Kikuchi K."/>
            <person name="Tohari S."/>
            <person name="Chew A.K."/>
            <person name="Tay A."/>
            <person name="Fujiwara A."/>
            <person name="Hosoya S."/>
            <person name="Suetake H."/>
            <person name="Naruse K."/>
            <person name="Brenner S."/>
            <person name="Suzuki Y."/>
            <person name="Venkatesh B."/>
        </authorList>
    </citation>
    <scope>NUCLEOTIDE SEQUENCE [LARGE SCALE GENOMIC DNA]</scope>
</reference>
<evidence type="ECO:0000313" key="7">
    <source>
        <dbReference type="Ensembl" id="ENSTRUP00000056360.2"/>
    </source>
</evidence>
<evidence type="ECO:0000256" key="1">
    <source>
        <dbReference type="ARBA" id="ARBA00004304"/>
    </source>
</evidence>
<dbReference type="KEGG" id="tru:101079316"/>
<dbReference type="GO" id="GO:0031966">
    <property type="term" value="C:mitochondrial membrane"/>
    <property type="evidence" value="ECO:0007669"/>
    <property type="project" value="UniProtKB-SubCell"/>
</dbReference>
<dbReference type="STRING" id="31033.ENSTRUP00000056360"/>
<reference evidence="7" key="3">
    <citation type="submission" date="2025-09" db="UniProtKB">
        <authorList>
            <consortium name="Ensembl"/>
        </authorList>
    </citation>
    <scope>IDENTIFICATION</scope>
</reference>
<name>A0A3B5KJU1_TAKRU</name>
<gene>
    <name evidence="7" type="primary">LOC101079316</name>
</gene>
<dbReference type="AlphaFoldDB" id="A0A3B5KJU1"/>
<dbReference type="GeneTree" id="ENSGT00390000002190"/>
<dbReference type="OrthoDB" id="9928108at2759"/>
<dbReference type="PANTHER" id="PTHR36684:SF1">
    <property type="entry name" value="CYTOCHROME C OXIDASE ASSEMBLY PROTEIN COX14"/>
    <property type="match status" value="1"/>
</dbReference>
<organism evidence="7 8">
    <name type="scientific">Takifugu rubripes</name>
    <name type="common">Japanese pufferfish</name>
    <name type="synonym">Fugu rubripes</name>
    <dbReference type="NCBI Taxonomy" id="31033"/>
    <lineage>
        <taxon>Eukaryota</taxon>
        <taxon>Metazoa</taxon>
        <taxon>Chordata</taxon>
        <taxon>Craniata</taxon>
        <taxon>Vertebrata</taxon>
        <taxon>Euteleostomi</taxon>
        <taxon>Actinopterygii</taxon>
        <taxon>Neopterygii</taxon>
        <taxon>Teleostei</taxon>
        <taxon>Neoteleostei</taxon>
        <taxon>Acanthomorphata</taxon>
        <taxon>Eupercaria</taxon>
        <taxon>Tetraodontiformes</taxon>
        <taxon>Tetradontoidea</taxon>
        <taxon>Tetraodontidae</taxon>
        <taxon>Takifugu</taxon>
    </lineage>
</organism>
<keyword evidence="5 6" id="KW-0472">Membrane</keyword>
<keyword evidence="4" id="KW-0496">Mitochondrion</keyword>
<keyword evidence="3 6" id="KW-1133">Transmembrane helix</keyword>
<feature type="transmembrane region" description="Helical" evidence="6">
    <location>
        <begin position="12"/>
        <end position="31"/>
    </location>
</feature>
<dbReference type="Pfam" id="PF14880">
    <property type="entry name" value="COX14"/>
    <property type="match status" value="1"/>
</dbReference>
<accession>A0A3B5KJU1</accession>
<dbReference type="OMA" id="VYHYFQR"/>
<dbReference type="FunCoup" id="A0A3B5KJU1">
    <property type="interactions" value="835"/>
</dbReference>
<evidence type="ECO:0000256" key="3">
    <source>
        <dbReference type="ARBA" id="ARBA00022989"/>
    </source>
</evidence>
<dbReference type="Ensembl" id="ENSTRUT00000055260.2">
    <property type="protein sequence ID" value="ENSTRUP00000056360.2"/>
    <property type="gene ID" value="ENSTRUG00000022565.2"/>
</dbReference>
<dbReference type="PANTHER" id="PTHR36684">
    <property type="entry name" value="CYTOCHROME C OXIDASE ASSEMBLY PROTEIN COX14"/>
    <property type="match status" value="1"/>
</dbReference>
<dbReference type="InterPro" id="IPR029208">
    <property type="entry name" value="COX14"/>
</dbReference>
<dbReference type="InParanoid" id="A0A3B5KJU1"/>
<evidence type="ECO:0000256" key="5">
    <source>
        <dbReference type="ARBA" id="ARBA00023136"/>
    </source>
</evidence>
<evidence type="ECO:0000313" key="8">
    <source>
        <dbReference type="Proteomes" id="UP000005226"/>
    </source>
</evidence>
<protein>
    <submittedName>
        <fullName evidence="7">Cytochrome c oxidase assembly factor COX14</fullName>
    </submittedName>
</protein>
<evidence type="ECO:0000256" key="6">
    <source>
        <dbReference type="SAM" id="Phobius"/>
    </source>
</evidence>
<sequence>MIPGKRLADIGYRTFSASMMLLTVYGGYLCTMRGYRFMQKQKELKLAAENQDPEVLKD</sequence>
<proteinExistence type="predicted"/>
<keyword evidence="2 6" id="KW-0812">Transmembrane</keyword>
<keyword evidence="8" id="KW-1185">Reference proteome</keyword>